<dbReference type="EMBL" id="UZAL01002526">
    <property type="protein sequence ID" value="VDO83480.1"/>
    <property type="molecule type" value="Genomic_DNA"/>
</dbReference>
<protein>
    <submittedName>
        <fullName evidence="2">Uncharacterized protein</fullName>
    </submittedName>
</protein>
<evidence type="ECO:0000313" key="2">
    <source>
        <dbReference type="EMBL" id="VDO83480.1"/>
    </source>
</evidence>
<organism evidence="2 3">
    <name type="scientific">Schistosoma mattheei</name>
    <dbReference type="NCBI Taxonomy" id="31246"/>
    <lineage>
        <taxon>Eukaryota</taxon>
        <taxon>Metazoa</taxon>
        <taxon>Spiralia</taxon>
        <taxon>Lophotrochozoa</taxon>
        <taxon>Platyhelminthes</taxon>
        <taxon>Trematoda</taxon>
        <taxon>Digenea</taxon>
        <taxon>Strigeidida</taxon>
        <taxon>Schistosomatoidea</taxon>
        <taxon>Schistosomatidae</taxon>
        <taxon>Schistosoma</taxon>
    </lineage>
</organism>
<keyword evidence="3" id="KW-1185">Reference proteome</keyword>
<gene>
    <name evidence="2" type="ORF">SMTD_LOCUS2014</name>
</gene>
<evidence type="ECO:0000256" key="1">
    <source>
        <dbReference type="SAM" id="MobiDB-lite"/>
    </source>
</evidence>
<sequence>MCPNSGGDQLLKIHHRMISAMDNSNSHPNFAGGQATILGSDNRSC</sequence>
<dbReference type="AlphaFoldDB" id="A0A3P7Y6T8"/>
<feature type="region of interest" description="Disordered" evidence="1">
    <location>
        <begin position="24"/>
        <end position="45"/>
    </location>
</feature>
<name>A0A3P7Y6T8_9TREM</name>
<dbReference type="Proteomes" id="UP000269396">
    <property type="component" value="Unassembled WGS sequence"/>
</dbReference>
<accession>A0A3P7Y6T8</accession>
<proteinExistence type="predicted"/>
<reference evidence="2 3" key="1">
    <citation type="submission" date="2018-11" db="EMBL/GenBank/DDBJ databases">
        <authorList>
            <consortium name="Pathogen Informatics"/>
        </authorList>
    </citation>
    <scope>NUCLEOTIDE SEQUENCE [LARGE SCALE GENOMIC DNA]</scope>
    <source>
        <strain>Denwood</strain>
        <strain evidence="3">Zambia</strain>
    </source>
</reference>
<evidence type="ECO:0000313" key="3">
    <source>
        <dbReference type="Proteomes" id="UP000269396"/>
    </source>
</evidence>